<feature type="region of interest" description="Disordered" evidence="1">
    <location>
        <begin position="252"/>
        <end position="274"/>
    </location>
</feature>
<feature type="region of interest" description="Disordered" evidence="1">
    <location>
        <begin position="398"/>
        <end position="439"/>
    </location>
</feature>
<dbReference type="OMA" id="SEDLCAH"/>
<accession>A0A553P4D9</accession>
<dbReference type="EMBL" id="VCGU01000008">
    <property type="protein sequence ID" value="TRY72533.1"/>
    <property type="molecule type" value="Genomic_DNA"/>
</dbReference>
<evidence type="ECO:0000256" key="1">
    <source>
        <dbReference type="SAM" id="MobiDB-lite"/>
    </source>
</evidence>
<feature type="compositionally biased region" description="Low complexity" evidence="1">
    <location>
        <begin position="154"/>
        <end position="177"/>
    </location>
</feature>
<comment type="caution">
    <text evidence="3">The sequence shown here is derived from an EMBL/GenBank/DDBJ whole genome shotgun (WGS) entry which is preliminary data.</text>
</comment>
<evidence type="ECO:0000313" key="4">
    <source>
        <dbReference type="Proteomes" id="UP000318571"/>
    </source>
</evidence>
<protein>
    <recommendedName>
        <fullName evidence="2">SERTA domain-containing protein</fullName>
    </recommendedName>
</protein>
<dbReference type="GO" id="GO:0005634">
    <property type="term" value="C:nucleus"/>
    <property type="evidence" value="ECO:0007669"/>
    <property type="project" value="InterPro"/>
</dbReference>
<keyword evidence="4" id="KW-1185">Reference proteome</keyword>
<dbReference type="AlphaFoldDB" id="A0A553P4D9"/>
<feature type="region of interest" description="Disordered" evidence="1">
    <location>
        <begin position="289"/>
        <end position="352"/>
    </location>
</feature>
<feature type="compositionally biased region" description="Polar residues" evidence="1">
    <location>
        <begin position="403"/>
        <end position="413"/>
    </location>
</feature>
<dbReference type="PANTHER" id="PTHR14272">
    <property type="entry name" value="SERTA DOMAIN-CONTAINING PROTEIN 4"/>
    <property type="match status" value="1"/>
</dbReference>
<feature type="compositionally biased region" description="Polar residues" evidence="1">
    <location>
        <begin position="290"/>
        <end position="309"/>
    </location>
</feature>
<evidence type="ECO:0000313" key="3">
    <source>
        <dbReference type="EMBL" id="TRY72533.1"/>
    </source>
</evidence>
<feature type="compositionally biased region" description="Low complexity" evidence="1">
    <location>
        <begin position="317"/>
        <end position="352"/>
    </location>
</feature>
<reference evidence="3 4" key="1">
    <citation type="journal article" date="2018" name="Nat. Ecol. Evol.">
        <title>Genomic signatures of mitonuclear coevolution across populations of Tigriopus californicus.</title>
        <authorList>
            <person name="Barreto F.S."/>
            <person name="Watson E.T."/>
            <person name="Lima T.G."/>
            <person name="Willett C.S."/>
            <person name="Edmands S."/>
            <person name="Li W."/>
            <person name="Burton R.S."/>
        </authorList>
    </citation>
    <scope>NUCLEOTIDE SEQUENCE [LARGE SCALE GENOMIC DNA]</scope>
    <source>
        <strain evidence="3 4">San Diego</strain>
    </source>
</reference>
<name>A0A553P4D9_TIGCA</name>
<dbReference type="Pfam" id="PF06031">
    <property type="entry name" value="SERTA"/>
    <property type="match status" value="1"/>
</dbReference>
<dbReference type="Proteomes" id="UP000318571">
    <property type="component" value="Chromosome 7"/>
</dbReference>
<feature type="domain" description="SERTA" evidence="2">
    <location>
        <begin position="54"/>
        <end position="100"/>
    </location>
</feature>
<evidence type="ECO:0000259" key="2">
    <source>
        <dbReference type="PROSITE" id="PS51053"/>
    </source>
</evidence>
<dbReference type="PANTHER" id="PTHR14272:SF4">
    <property type="entry name" value="SERTA DOMAIN-CONTAINING PROTEIN 4"/>
    <property type="match status" value="1"/>
</dbReference>
<dbReference type="InterPro" id="IPR029708">
    <property type="entry name" value="SERTAD4"/>
</dbReference>
<feature type="compositionally biased region" description="Low complexity" evidence="1">
    <location>
        <begin position="259"/>
        <end position="271"/>
    </location>
</feature>
<feature type="region of interest" description="Disordered" evidence="1">
    <location>
        <begin position="153"/>
        <end position="201"/>
    </location>
</feature>
<feature type="region of interest" description="Disordered" evidence="1">
    <location>
        <begin position="1"/>
        <end position="33"/>
    </location>
</feature>
<dbReference type="STRING" id="6832.A0A553P4D9"/>
<dbReference type="InterPro" id="IPR009263">
    <property type="entry name" value="SERTA_dom"/>
</dbReference>
<dbReference type="PROSITE" id="PS51053">
    <property type="entry name" value="SERTA"/>
    <property type="match status" value="1"/>
</dbReference>
<gene>
    <name evidence="3" type="ORF">TCAL_06720</name>
</gene>
<proteinExistence type="predicted"/>
<organism evidence="3 4">
    <name type="scientific">Tigriopus californicus</name>
    <name type="common">Marine copepod</name>
    <dbReference type="NCBI Taxonomy" id="6832"/>
    <lineage>
        <taxon>Eukaryota</taxon>
        <taxon>Metazoa</taxon>
        <taxon>Ecdysozoa</taxon>
        <taxon>Arthropoda</taxon>
        <taxon>Crustacea</taxon>
        <taxon>Multicrustacea</taxon>
        <taxon>Hexanauplia</taxon>
        <taxon>Copepoda</taxon>
        <taxon>Harpacticoida</taxon>
        <taxon>Harpacticidae</taxon>
        <taxon>Tigriopus</taxon>
    </lineage>
</organism>
<sequence>MTRFVTESNEESSSSASSQALHVIRKSPTSTTSRCFSHLSLPGTKIAFSSKVRSKDERKKVLKVSVRKLKDIDDPEVFLRRSVLINNTTRRLQTEIRAEKVAKRAECGRSYSPSPYSYFSIERIYREDSERASQIGTNSEDLCAHRAHPCLQVSSDESSSNSSSSSSSTSSNSSSSSSDEEEEPMSLSSDETGEDEVQSASAMIKRVKHDDDTINVVDNDNDDDDDATSDLLREVYMPPPIHIHPPQMITSLDEEDEPMPSTSTSSPATTPWSNATDWKEEDLWKELANPPQTGAWSSNGWTTTNPIHNNSHDSLKESSTSSASSPHTSSPSSSSNSNSNTTTTTMSLSEHSSATTSVWSTLEYSSTNSLILSHNASNALMNSSSTVVQPYTHSPSCDVLGASSDQKQQQQHPYSCGSDLSPKPAKPAKPASQTRTPKWKISPPPCEYFFKTWIRMDSAMFFQYCGISNRTSDRRTKRIFIVKTDHFHS</sequence>